<dbReference type="InterPro" id="IPR025271">
    <property type="entry name" value="CCDC28"/>
</dbReference>
<feature type="compositionally biased region" description="Polar residues" evidence="1">
    <location>
        <begin position="25"/>
        <end position="56"/>
    </location>
</feature>
<dbReference type="OrthoDB" id="9977011at2759"/>
<dbReference type="Proteomes" id="UP000729913">
    <property type="component" value="Unassembled WGS sequence"/>
</dbReference>
<protein>
    <submittedName>
        <fullName evidence="2">Uncharacterized protein</fullName>
    </submittedName>
</protein>
<feature type="region of interest" description="Disordered" evidence="1">
    <location>
        <begin position="93"/>
        <end position="115"/>
    </location>
</feature>
<evidence type="ECO:0000313" key="3">
    <source>
        <dbReference type="Proteomes" id="UP000729913"/>
    </source>
</evidence>
<evidence type="ECO:0000256" key="1">
    <source>
        <dbReference type="SAM" id="MobiDB-lite"/>
    </source>
</evidence>
<reference evidence="2" key="2">
    <citation type="submission" date="2021-04" db="EMBL/GenBank/DDBJ databases">
        <title>Genome-wide patterns of bracovirus chromosomal integration into multiple host tissues during parasitism.</title>
        <authorList>
            <person name="Chebbi M.A.C."/>
        </authorList>
    </citation>
    <scope>NUCLEOTIDE SEQUENCE</scope>
    <source>
        <tissue evidence="2">Whole body</tissue>
    </source>
</reference>
<proteinExistence type="predicted"/>
<dbReference type="Pfam" id="PF13270">
    <property type="entry name" value="CCDC28"/>
    <property type="match status" value="1"/>
</dbReference>
<organism evidence="2 3">
    <name type="scientific">Cotesia typhae</name>
    <dbReference type="NCBI Taxonomy" id="2053667"/>
    <lineage>
        <taxon>Eukaryota</taxon>
        <taxon>Metazoa</taxon>
        <taxon>Ecdysozoa</taxon>
        <taxon>Arthropoda</taxon>
        <taxon>Hexapoda</taxon>
        <taxon>Insecta</taxon>
        <taxon>Pterygota</taxon>
        <taxon>Neoptera</taxon>
        <taxon>Endopterygota</taxon>
        <taxon>Hymenoptera</taxon>
        <taxon>Apocrita</taxon>
        <taxon>Ichneumonoidea</taxon>
        <taxon>Braconidae</taxon>
        <taxon>Microgastrinae</taxon>
        <taxon>Cotesia</taxon>
    </lineage>
</organism>
<sequence>MNEESRCGELQQLVREEEEEENEETTINASGEATPPTTTSQGSMVSGKVNSHGNHHQVLQQSRVMYVNEKDKQRSSKSDFTSRTRQHRARMHFEIGQQQPRHQEKDTSGPGQSSANMRHLLHRLQQLSMCIEKLHNK</sequence>
<dbReference type="AlphaFoldDB" id="A0A8J5V009"/>
<evidence type="ECO:0000313" key="2">
    <source>
        <dbReference type="EMBL" id="KAG8039481.1"/>
    </source>
</evidence>
<name>A0A8J5V009_9HYME</name>
<dbReference type="EMBL" id="JAAOIC020000035">
    <property type="protein sequence ID" value="KAG8039481.1"/>
    <property type="molecule type" value="Genomic_DNA"/>
</dbReference>
<comment type="caution">
    <text evidence="2">The sequence shown here is derived from an EMBL/GenBank/DDBJ whole genome shotgun (WGS) entry which is preliminary data.</text>
</comment>
<reference evidence="2" key="1">
    <citation type="submission" date="2020-03" db="EMBL/GenBank/DDBJ databases">
        <authorList>
            <person name="Chebbi M.A."/>
            <person name="Drezen J.M."/>
        </authorList>
    </citation>
    <scope>NUCLEOTIDE SEQUENCE</scope>
    <source>
        <tissue evidence="2">Whole body</tissue>
    </source>
</reference>
<feature type="region of interest" description="Disordered" evidence="1">
    <location>
        <begin position="1"/>
        <end position="56"/>
    </location>
</feature>
<keyword evidence="3" id="KW-1185">Reference proteome</keyword>
<accession>A0A8J5V009</accession>
<gene>
    <name evidence="2" type="ORF">G9C98_008124</name>
</gene>